<dbReference type="OrthoDB" id="9813426at2"/>
<evidence type="ECO:0000256" key="7">
    <source>
        <dbReference type="SAM" id="Phobius"/>
    </source>
</evidence>
<comment type="caution">
    <text evidence="9">The sequence shown here is derived from an EMBL/GenBank/DDBJ whole genome shotgun (WGS) entry which is preliminary data.</text>
</comment>
<evidence type="ECO:0000256" key="6">
    <source>
        <dbReference type="ARBA" id="ARBA00023136"/>
    </source>
</evidence>
<feature type="transmembrane region" description="Helical" evidence="7">
    <location>
        <begin position="172"/>
        <end position="191"/>
    </location>
</feature>
<dbReference type="InterPro" id="IPR051311">
    <property type="entry name" value="DedA_domain"/>
</dbReference>
<comment type="similarity">
    <text evidence="2">Belongs to the DedA family.</text>
</comment>
<gene>
    <name evidence="9" type="ORF">EAS64_23705</name>
</gene>
<keyword evidence="5 7" id="KW-1133">Transmembrane helix</keyword>
<dbReference type="EMBL" id="RPFW01000004">
    <property type="protein sequence ID" value="TVZ03407.1"/>
    <property type="molecule type" value="Genomic_DNA"/>
</dbReference>
<feature type="domain" description="VTT" evidence="8">
    <location>
        <begin position="69"/>
        <end position="195"/>
    </location>
</feature>
<evidence type="ECO:0000256" key="4">
    <source>
        <dbReference type="ARBA" id="ARBA00022692"/>
    </source>
</evidence>
<evidence type="ECO:0000256" key="1">
    <source>
        <dbReference type="ARBA" id="ARBA00004651"/>
    </source>
</evidence>
<evidence type="ECO:0000256" key="2">
    <source>
        <dbReference type="ARBA" id="ARBA00010792"/>
    </source>
</evidence>
<comment type="subcellular location">
    <subcellularLocation>
        <location evidence="1">Cell membrane</location>
        <topology evidence="1">Multi-pass membrane protein</topology>
    </subcellularLocation>
</comment>
<evidence type="ECO:0000256" key="3">
    <source>
        <dbReference type="ARBA" id="ARBA00022475"/>
    </source>
</evidence>
<feature type="transmembrane region" description="Helical" evidence="7">
    <location>
        <begin position="48"/>
        <end position="67"/>
    </location>
</feature>
<evidence type="ECO:0000313" key="10">
    <source>
        <dbReference type="Proteomes" id="UP000460272"/>
    </source>
</evidence>
<keyword evidence="3" id="KW-1003">Cell membrane</keyword>
<dbReference type="Proteomes" id="UP000460272">
    <property type="component" value="Unassembled WGS sequence"/>
</dbReference>
<dbReference type="RefSeq" id="WP_145856144.1">
    <property type="nucleotide sequence ID" value="NZ_RPFW01000004.1"/>
</dbReference>
<keyword evidence="10" id="KW-1185">Reference proteome</keyword>
<proteinExistence type="inferred from homology"/>
<sequence length="258" mass="27361">MDELLLTAVASALSSTALHGTALLASPVFASAAPPQLPGFLNSLAPVIQHYGVWAIVLFVFLEDFGVPVPGETILIAGAVFAGTGRPNIVMVYIAGFLAAVAGDNLGYAIGRFGGRAVVDRWGKYVFLTPERLDKAENFFNNHGGKIIVIARFVEGLRQANGLIAGIIEMHWLKFVAFNALGAALWVGTWVSVGYFAGQHITAVYDAISRYSLYAAIAAAVVIIAWIGLRIRKRRRAAVTGNTPVDAGESSQDSSAKS</sequence>
<dbReference type="GO" id="GO:0005886">
    <property type="term" value="C:plasma membrane"/>
    <property type="evidence" value="ECO:0007669"/>
    <property type="project" value="UniProtKB-SubCell"/>
</dbReference>
<dbReference type="AlphaFoldDB" id="A0A6P2BXG5"/>
<protein>
    <submittedName>
        <fullName evidence="9">DedA family protein</fullName>
    </submittedName>
</protein>
<keyword evidence="6 7" id="KW-0472">Membrane</keyword>
<feature type="transmembrane region" description="Helical" evidence="7">
    <location>
        <begin position="211"/>
        <end position="229"/>
    </location>
</feature>
<evidence type="ECO:0000259" key="8">
    <source>
        <dbReference type="Pfam" id="PF09335"/>
    </source>
</evidence>
<organism evidence="9 10">
    <name type="scientific">Trebonia kvetii</name>
    <dbReference type="NCBI Taxonomy" id="2480626"/>
    <lineage>
        <taxon>Bacteria</taxon>
        <taxon>Bacillati</taxon>
        <taxon>Actinomycetota</taxon>
        <taxon>Actinomycetes</taxon>
        <taxon>Streptosporangiales</taxon>
        <taxon>Treboniaceae</taxon>
        <taxon>Trebonia</taxon>
    </lineage>
</organism>
<dbReference type="InterPro" id="IPR032816">
    <property type="entry name" value="VTT_dom"/>
</dbReference>
<reference evidence="9 10" key="1">
    <citation type="submission" date="2018-11" db="EMBL/GenBank/DDBJ databases">
        <title>Trebonia kvetii gen.nov., sp.nov., a novel acidophilic actinobacterium, and proposal of the new actinobacterial family Treboniaceae fam. nov.</title>
        <authorList>
            <person name="Rapoport D."/>
            <person name="Sagova-Mareckova M."/>
            <person name="Sedlacek I."/>
            <person name="Provaznik J."/>
            <person name="Kralova S."/>
            <person name="Pavlinic D."/>
            <person name="Benes V."/>
            <person name="Kopecky J."/>
        </authorList>
    </citation>
    <scope>NUCLEOTIDE SEQUENCE [LARGE SCALE GENOMIC DNA]</scope>
    <source>
        <strain evidence="9 10">15Tr583</strain>
    </source>
</reference>
<dbReference type="Pfam" id="PF09335">
    <property type="entry name" value="VTT_dom"/>
    <property type="match status" value="1"/>
</dbReference>
<evidence type="ECO:0000256" key="5">
    <source>
        <dbReference type="ARBA" id="ARBA00022989"/>
    </source>
</evidence>
<evidence type="ECO:0000313" key="9">
    <source>
        <dbReference type="EMBL" id="TVZ03407.1"/>
    </source>
</evidence>
<name>A0A6P2BXG5_9ACTN</name>
<keyword evidence="4 7" id="KW-0812">Transmembrane</keyword>
<accession>A0A6P2BXG5</accession>
<dbReference type="PANTHER" id="PTHR42709:SF6">
    <property type="entry name" value="UNDECAPRENYL PHOSPHATE TRANSPORTER A"/>
    <property type="match status" value="1"/>
</dbReference>
<dbReference type="PANTHER" id="PTHR42709">
    <property type="entry name" value="ALKALINE PHOSPHATASE LIKE PROTEIN"/>
    <property type="match status" value="1"/>
</dbReference>